<name>A0A8B6X9L6_9BURK</name>
<evidence type="ECO:0000313" key="3">
    <source>
        <dbReference type="RefSeq" id="WP_051378778.1"/>
    </source>
</evidence>
<feature type="compositionally biased region" description="Low complexity" evidence="1">
    <location>
        <begin position="75"/>
        <end position="93"/>
    </location>
</feature>
<feature type="region of interest" description="Disordered" evidence="1">
    <location>
        <begin position="63"/>
        <end position="123"/>
    </location>
</feature>
<dbReference type="InterPro" id="IPR011990">
    <property type="entry name" value="TPR-like_helical_dom_sf"/>
</dbReference>
<evidence type="ECO:0000313" key="2">
    <source>
        <dbReference type="Proteomes" id="UP000675920"/>
    </source>
</evidence>
<dbReference type="Gene3D" id="1.25.40.10">
    <property type="entry name" value="Tetratricopeptide repeat domain"/>
    <property type="match status" value="1"/>
</dbReference>
<proteinExistence type="predicted"/>
<dbReference type="AlphaFoldDB" id="A0A8B6X9L6"/>
<feature type="compositionally biased region" description="Pro residues" evidence="1">
    <location>
        <begin position="64"/>
        <end position="74"/>
    </location>
</feature>
<dbReference type="InterPro" id="IPR006597">
    <property type="entry name" value="Sel1-like"/>
</dbReference>
<keyword evidence="2" id="KW-1185">Reference proteome</keyword>
<organism evidence="2 3">
    <name type="scientific">Derxia gummosa DSM 723</name>
    <dbReference type="NCBI Taxonomy" id="1121388"/>
    <lineage>
        <taxon>Bacteria</taxon>
        <taxon>Pseudomonadati</taxon>
        <taxon>Pseudomonadota</taxon>
        <taxon>Betaproteobacteria</taxon>
        <taxon>Burkholderiales</taxon>
        <taxon>Alcaligenaceae</taxon>
        <taxon>Derxia</taxon>
    </lineage>
</organism>
<dbReference type="SMART" id="SM00671">
    <property type="entry name" value="SEL1"/>
    <property type="match status" value="2"/>
</dbReference>
<accession>A0A8B6X9L6</accession>
<dbReference type="SUPFAM" id="SSF81901">
    <property type="entry name" value="HCP-like"/>
    <property type="match status" value="1"/>
</dbReference>
<reference evidence="3" key="1">
    <citation type="submission" date="2025-08" db="UniProtKB">
        <authorList>
            <consortium name="RefSeq"/>
        </authorList>
    </citation>
    <scope>IDENTIFICATION</scope>
</reference>
<dbReference type="Proteomes" id="UP000675920">
    <property type="component" value="Unplaced"/>
</dbReference>
<dbReference type="RefSeq" id="WP_051378778.1">
    <property type="nucleotide sequence ID" value="NZ_AXWS01000014.1"/>
</dbReference>
<protein>
    <submittedName>
        <fullName evidence="3">SEL1-like repeat protein</fullName>
    </submittedName>
</protein>
<dbReference type="OrthoDB" id="5365194at2"/>
<dbReference type="Pfam" id="PF08238">
    <property type="entry name" value="Sel1"/>
    <property type="match status" value="2"/>
</dbReference>
<evidence type="ECO:0000256" key="1">
    <source>
        <dbReference type="SAM" id="MobiDB-lite"/>
    </source>
</evidence>
<sequence>MQGGDGFALTPRRGWPAPGADATRNVALAVSLALHAALFVFGVPPRPAAPEAERPAPIVVRLLAPPPAQPPPEPRAAAKPASHPAAKPAAPARRPARPRPTPTSRSVIAASRPTASPVAADGEDGGAVGDLNYRRFYDENPKHPMRCMVGHVAQSSGDHESAVYIYSDCAAHGDNFSLLSLAVYYEVGVGGLPRDPAKAAEIFHRIATGKAEAYAANGMFYYGLVLYYGLGVTRDEPAGLDWLARASDKGDRDAAEFIRLAEAGTVPDSSRYFRR</sequence>